<keyword evidence="3" id="KW-1185">Reference proteome</keyword>
<name>A0AAV7KVW8_PLEWA</name>
<comment type="caution">
    <text evidence="2">The sequence shown here is derived from an EMBL/GenBank/DDBJ whole genome shotgun (WGS) entry which is preliminary data.</text>
</comment>
<dbReference type="AlphaFoldDB" id="A0AAV7KVW8"/>
<feature type="compositionally biased region" description="Basic and acidic residues" evidence="1">
    <location>
        <begin position="81"/>
        <end position="96"/>
    </location>
</feature>
<proteinExistence type="predicted"/>
<evidence type="ECO:0000313" key="3">
    <source>
        <dbReference type="Proteomes" id="UP001066276"/>
    </source>
</evidence>
<reference evidence="2" key="1">
    <citation type="journal article" date="2022" name="bioRxiv">
        <title>Sequencing and chromosome-scale assembly of the giantPleurodeles waltlgenome.</title>
        <authorList>
            <person name="Brown T."/>
            <person name="Elewa A."/>
            <person name="Iarovenko S."/>
            <person name="Subramanian E."/>
            <person name="Araus A.J."/>
            <person name="Petzold A."/>
            <person name="Susuki M."/>
            <person name="Suzuki K.-i.T."/>
            <person name="Hayashi T."/>
            <person name="Toyoda A."/>
            <person name="Oliveira C."/>
            <person name="Osipova E."/>
            <person name="Leigh N.D."/>
            <person name="Simon A."/>
            <person name="Yun M.H."/>
        </authorList>
    </citation>
    <scope>NUCLEOTIDE SEQUENCE</scope>
    <source>
        <strain evidence="2">20211129_DDA</strain>
        <tissue evidence="2">Liver</tissue>
    </source>
</reference>
<feature type="region of interest" description="Disordered" evidence="1">
    <location>
        <begin position="140"/>
        <end position="159"/>
    </location>
</feature>
<evidence type="ECO:0000313" key="2">
    <source>
        <dbReference type="EMBL" id="KAJ1082352.1"/>
    </source>
</evidence>
<sequence length="190" mass="20967">MKNKLLKITSGLCLCDGSDRSDPHTIAPSAISAGVDPEATQRAVLPIGSVWYSRDERDVKREVPLCQGSADGRSGNLQEAAAEKTRRLERIKEKRNPRSSGVPEDRTRLEQGTLTVPTQDEDCRPREAYAYDLSRLRRSVAKPGTELGTGREGGKREKKVIHGERTRARALGGRYMEGGEYERGSTVSTK</sequence>
<organism evidence="2 3">
    <name type="scientific">Pleurodeles waltl</name>
    <name type="common">Iberian ribbed newt</name>
    <dbReference type="NCBI Taxonomy" id="8319"/>
    <lineage>
        <taxon>Eukaryota</taxon>
        <taxon>Metazoa</taxon>
        <taxon>Chordata</taxon>
        <taxon>Craniata</taxon>
        <taxon>Vertebrata</taxon>
        <taxon>Euteleostomi</taxon>
        <taxon>Amphibia</taxon>
        <taxon>Batrachia</taxon>
        <taxon>Caudata</taxon>
        <taxon>Salamandroidea</taxon>
        <taxon>Salamandridae</taxon>
        <taxon>Pleurodelinae</taxon>
        <taxon>Pleurodeles</taxon>
    </lineage>
</organism>
<dbReference type="Proteomes" id="UP001066276">
    <property type="component" value="Chromosome 12"/>
</dbReference>
<dbReference type="EMBL" id="JANPWB010000016">
    <property type="protein sequence ID" value="KAJ1082352.1"/>
    <property type="molecule type" value="Genomic_DNA"/>
</dbReference>
<accession>A0AAV7KVW8</accession>
<protein>
    <submittedName>
        <fullName evidence="2">Uncharacterized protein</fullName>
    </submittedName>
</protein>
<gene>
    <name evidence="2" type="ORF">NDU88_002520</name>
</gene>
<evidence type="ECO:0000256" key="1">
    <source>
        <dbReference type="SAM" id="MobiDB-lite"/>
    </source>
</evidence>
<feature type="region of interest" description="Disordered" evidence="1">
    <location>
        <begin position="66"/>
        <end position="110"/>
    </location>
</feature>